<dbReference type="NCBIfam" id="NF004849">
    <property type="entry name" value="PRK06200.1"/>
    <property type="match status" value="1"/>
</dbReference>
<dbReference type="PANTHER" id="PTHR43008:SF4">
    <property type="entry name" value="CHAIN DEHYDROGENASE, PUTATIVE (AFU_ORTHOLOGUE AFUA_4G08710)-RELATED"/>
    <property type="match status" value="1"/>
</dbReference>
<evidence type="ECO:0000256" key="2">
    <source>
        <dbReference type="ARBA" id="ARBA00022797"/>
    </source>
</evidence>
<dbReference type="PANTHER" id="PTHR43008">
    <property type="entry name" value="BENZIL REDUCTASE"/>
    <property type="match status" value="1"/>
</dbReference>
<dbReference type="InterPro" id="IPR047950">
    <property type="entry name" value="BphB-like_SDR"/>
</dbReference>
<dbReference type="Gene3D" id="3.40.50.720">
    <property type="entry name" value="NAD(P)-binding Rossmann-like Domain"/>
    <property type="match status" value="1"/>
</dbReference>
<dbReference type="PRINTS" id="PR00080">
    <property type="entry name" value="SDRFAMILY"/>
</dbReference>
<dbReference type="InterPro" id="IPR002347">
    <property type="entry name" value="SDR_fam"/>
</dbReference>
<gene>
    <name evidence="6" type="ORF">BHQ17_21595</name>
</gene>
<evidence type="ECO:0000256" key="3">
    <source>
        <dbReference type="ARBA" id="ARBA00023002"/>
    </source>
</evidence>
<dbReference type="RefSeq" id="WP_069407129.1">
    <property type="nucleotide sequence ID" value="NZ_MIGZ01000156.1"/>
</dbReference>
<keyword evidence="4" id="KW-0520">NAD</keyword>
<evidence type="ECO:0000313" key="7">
    <source>
        <dbReference type="Proteomes" id="UP000094243"/>
    </source>
</evidence>
<protein>
    <submittedName>
        <fullName evidence="6">3-(Cis-5,6-dihydroxycyclohexa-1, 3-dien-1-yl)propanoate dehydrogenase</fullName>
    </submittedName>
</protein>
<reference evidence="7" key="1">
    <citation type="submission" date="2016-09" db="EMBL/GenBank/DDBJ databases">
        <authorList>
            <person name="Greninger A.L."/>
            <person name="Jerome K.R."/>
            <person name="Mcnair B."/>
            <person name="Wallis C."/>
            <person name="Fang F."/>
        </authorList>
    </citation>
    <scope>NUCLEOTIDE SEQUENCE [LARGE SCALE GENOMIC DNA]</scope>
    <source>
        <strain evidence="7">M7</strain>
    </source>
</reference>
<dbReference type="InterPro" id="IPR020904">
    <property type="entry name" value="Sc_DH/Rdtase_CS"/>
</dbReference>
<evidence type="ECO:0000313" key="6">
    <source>
        <dbReference type="EMBL" id="ODQ86174.1"/>
    </source>
</evidence>
<sequence>MGWLDSQVALITGGGSGLGRAIVERFLAEGASVGVLELNAEKAAALTNQWPDRVCAVVGDATSYPDNERAVRATVTAFGRLDTFVGNAGMWDFGTSLEQLPAERISSAFDEVFGLNVKGYLLGAKAALPELRATSGSIIFTVSNAGFWPGGGGPIYTASKHAVTGLVKQLAYELCPEVRVNGVAPGGMPTDLRGPQALDLQDRPFDSMPVDEMVERLSPLEKPIRAEDYTGHYVLLASRADARTTTGSVHNCDGGLGVAGRRAAESLRASVIGI</sequence>
<dbReference type="OrthoDB" id="9803333at2"/>
<dbReference type="FunFam" id="3.40.50.720:FF:000084">
    <property type="entry name" value="Short-chain dehydrogenase reductase"/>
    <property type="match status" value="1"/>
</dbReference>
<dbReference type="Pfam" id="PF00106">
    <property type="entry name" value="adh_short"/>
    <property type="match status" value="1"/>
</dbReference>
<comment type="similarity">
    <text evidence="1 5">Belongs to the short-chain dehydrogenases/reductases (SDR) family.</text>
</comment>
<dbReference type="SUPFAM" id="SSF51735">
    <property type="entry name" value="NAD(P)-binding Rossmann-fold domains"/>
    <property type="match status" value="1"/>
</dbReference>
<evidence type="ECO:0000256" key="4">
    <source>
        <dbReference type="ARBA" id="ARBA00023027"/>
    </source>
</evidence>
<organism evidence="6 7">
    <name type="scientific">Mycolicibacterium holsaticum</name>
    <dbReference type="NCBI Taxonomy" id="152142"/>
    <lineage>
        <taxon>Bacteria</taxon>
        <taxon>Bacillati</taxon>
        <taxon>Actinomycetota</taxon>
        <taxon>Actinomycetes</taxon>
        <taxon>Mycobacteriales</taxon>
        <taxon>Mycobacteriaceae</taxon>
        <taxon>Mycolicibacterium</taxon>
    </lineage>
</organism>
<name>A0A1E3R8M2_9MYCO</name>
<accession>A0A1E3R8M2</accession>
<keyword evidence="7" id="KW-1185">Reference proteome</keyword>
<keyword evidence="3" id="KW-0560">Oxidoreductase</keyword>
<evidence type="ECO:0000256" key="5">
    <source>
        <dbReference type="RuleBase" id="RU000363"/>
    </source>
</evidence>
<dbReference type="PRINTS" id="PR00081">
    <property type="entry name" value="GDHRDH"/>
</dbReference>
<evidence type="ECO:0000256" key="1">
    <source>
        <dbReference type="ARBA" id="ARBA00006484"/>
    </source>
</evidence>
<dbReference type="PROSITE" id="PS00061">
    <property type="entry name" value="ADH_SHORT"/>
    <property type="match status" value="1"/>
</dbReference>
<dbReference type="EMBL" id="MIGZ01000156">
    <property type="protein sequence ID" value="ODQ86174.1"/>
    <property type="molecule type" value="Genomic_DNA"/>
</dbReference>
<comment type="caution">
    <text evidence="6">The sequence shown here is derived from an EMBL/GenBank/DDBJ whole genome shotgun (WGS) entry which is preliminary data.</text>
</comment>
<dbReference type="AlphaFoldDB" id="A0A1E3R8M2"/>
<keyword evidence="2" id="KW-0058">Aromatic hydrocarbons catabolism</keyword>
<dbReference type="Proteomes" id="UP000094243">
    <property type="component" value="Unassembled WGS sequence"/>
</dbReference>
<dbReference type="GO" id="GO:0050664">
    <property type="term" value="F:oxidoreductase activity, acting on NAD(P)H, oxygen as acceptor"/>
    <property type="evidence" value="ECO:0007669"/>
    <property type="project" value="TreeGrafter"/>
</dbReference>
<dbReference type="CDD" id="cd05348">
    <property type="entry name" value="BphB-like_SDR_c"/>
    <property type="match status" value="1"/>
</dbReference>
<proteinExistence type="inferred from homology"/>
<dbReference type="InterPro" id="IPR036291">
    <property type="entry name" value="NAD(P)-bd_dom_sf"/>
</dbReference>